<proteinExistence type="predicted"/>
<dbReference type="PANTHER" id="PTHR30383:SF5">
    <property type="entry name" value="SGNH HYDROLASE-TYPE ESTERASE DOMAIN-CONTAINING PROTEIN"/>
    <property type="match status" value="1"/>
</dbReference>
<dbReference type="InterPro" id="IPR036514">
    <property type="entry name" value="SGNH_hydro_sf"/>
</dbReference>
<dbReference type="InterPro" id="IPR013830">
    <property type="entry name" value="SGNH_hydro"/>
</dbReference>
<accession>A0ABQ1USV8</accession>
<gene>
    <name evidence="3" type="ORF">GCM10011339_10570</name>
</gene>
<dbReference type="EMBL" id="BMIU01000004">
    <property type="protein sequence ID" value="GGF24348.1"/>
    <property type="molecule type" value="Genomic_DNA"/>
</dbReference>
<dbReference type="InterPro" id="IPR051532">
    <property type="entry name" value="Ester_Hydrolysis_Enzymes"/>
</dbReference>
<evidence type="ECO:0000259" key="2">
    <source>
        <dbReference type="Pfam" id="PF13472"/>
    </source>
</evidence>
<dbReference type="RefSeq" id="WP_137404567.1">
    <property type="nucleotide sequence ID" value="NZ_BMIU01000004.1"/>
</dbReference>
<reference evidence="4" key="1">
    <citation type="journal article" date="2019" name="Int. J. Syst. Evol. Microbiol.">
        <title>The Global Catalogue of Microorganisms (GCM) 10K type strain sequencing project: providing services to taxonomists for standard genome sequencing and annotation.</title>
        <authorList>
            <consortium name="The Broad Institute Genomics Platform"/>
            <consortium name="The Broad Institute Genome Sequencing Center for Infectious Disease"/>
            <person name="Wu L."/>
            <person name="Ma J."/>
        </authorList>
    </citation>
    <scope>NUCLEOTIDE SEQUENCE [LARGE SCALE GENOMIC DNA]</scope>
    <source>
        <strain evidence="4">CGMCC 1.15407</strain>
    </source>
</reference>
<evidence type="ECO:0000313" key="3">
    <source>
        <dbReference type="EMBL" id="GGF24348.1"/>
    </source>
</evidence>
<dbReference type="Proteomes" id="UP000647339">
    <property type="component" value="Unassembled WGS sequence"/>
</dbReference>
<evidence type="ECO:0000256" key="1">
    <source>
        <dbReference type="SAM" id="SignalP"/>
    </source>
</evidence>
<dbReference type="Pfam" id="PF13472">
    <property type="entry name" value="Lipase_GDSL_2"/>
    <property type="match status" value="1"/>
</dbReference>
<protein>
    <recommendedName>
        <fullName evidence="2">SGNH hydrolase-type esterase domain-containing protein</fullName>
    </recommendedName>
</protein>
<feature type="chain" id="PRO_5045204322" description="SGNH hydrolase-type esterase domain-containing protein" evidence="1">
    <location>
        <begin position="21"/>
        <end position="463"/>
    </location>
</feature>
<feature type="signal peptide" evidence="1">
    <location>
        <begin position="1"/>
        <end position="20"/>
    </location>
</feature>
<feature type="domain" description="SGNH hydrolase-type esterase" evidence="2">
    <location>
        <begin position="34"/>
        <end position="222"/>
    </location>
</feature>
<keyword evidence="1" id="KW-0732">Signal</keyword>
<comment type="caution">
    <text evidence="3">The sequence shown here is derived from an EMBL/GenBank/DDBJ whole genome shotgun (WGS) entry which is preliminary data.</text>
</comment>
<organism evidence="3 4">
    <name type="scientific">Echinicola rosea</name>
    <dbReference type="NCBI Taxonomy" id="1807691"/>
    <lineage>
        <taxon>Bacteria</taxon>
        <taxon>Pseudomonadati</taxon>
        <taxon>Bacteroidota</taxon>
        <taxon>Cytophagia</taxon>
        <taxon>Cytophagales</taxon>
        <taxon>Cyclobacteriaceae</taxon>
        <taxon>Echinicola</taxon>
    </lineage>
</organism>
<dbReference type="SUPFAM" id="SSF52266">
    <property type="entry name" value="SGNH hydrolase"/>
    <property type="match status" value="1"/>
</dbReference>
<dbReference type="CDD" id="cd01834">
    <property type="entry name" value="SGNH_hydrolase_like_2"/>
    <property type="match status" value="1"/>
</dbReference>
<name>A0ABQ1USV8_9BACT</name>
<dbReference type="PANTHER" id="PTHR30383">
    <property type="entry name" value="THIOESTERASE 1/PROTEASE 1/LYSOPHOSPHOLIPASE L1"/>
    <property type="match status" value="1"/>
</dbReference>
<keyword evidence="4" id="KW-1185">Reference proteome</keyword>
<evidence type="ECO:0000313" key="4">
    <source>
        <dbReference type="Proteomes" id="UP000647339"/>
    </source>
</evidence>
<dbReference type="Gene3D" id="3.40.50.1110">
    <property type="entry name" value="SGNH hydrolase"/>
    <property type="match status" value="1"/>
</dbReference>
<sequence length="463" mass="52697">MKKIVILTLAAVLVAGTAMSQTIEPFSKGDKVAFVGNSITEAGYYETYIWLYYMTHFPDRRVEIRNVGIGGDVSGQIHDRLESDALALDPDAVVITFGMNDTGYFEYNGDNPGEFADERVEKSYQDFQKIVGQLKAAPKLRKIIMSSSPYDETMENENNHFSGKSKAMERIVAFQKEEAAKQDWDFVDLYYPMQAINLKGQKEDPAFTITGPDRIHPGNGGHLVMAHLFLKAQGLEAPVAEINLDHKSSSVIKEENATISNLKVDGEGLSFDYLARSLPYPVDTVSKMWGNEQKQSLALEVVPFMETFNREIFQVRNLSADQNYEVLIDGESIGKWKGAAFAKGINLAEIKTTPQYKQAWTVMNLANTIRNIDNKIREYHWVQYNVFKDLDMLFEDDQHAVEAARKISKENGFARSKMETYEAMRFEEIRKTYEEQLETVADVIYKVNRPIKRKVEIRPVQNN</sequence>